<keyword evidence="3" id="KW-1185">Reference proteome</keyword>
<evidence type="ECO:0000256" key="1">
    <source>
        <dbReference type="ARBA" id="ARBA00010568"/>
    </source>
</evidence>
<dbReference type="Pfam" id="PF08939">
    <property type="entry name" value="Bles03"/>
    <property type="match status" value="1"/>
</dbReference>
<sequence>MAEMEWEWVDGDGWISDESSFYGDAKMQRELERKLQHALKRGYDETFAHLNAKRVKLERETEASPTATTEVNPSEDVMRFLKTRPQVAAMREDDFKCLQPAKRLPTPDASNEEAAEMLDDRHFEGHRDAWQQNETVKDFLRRLPVDDPKTGLVGPWLWVGNPKISRRLKDHLQKTDTHAFIEGASALFEAFTTQKDMIEAATLSKVPATITKNVKPYKEQLEDALISLAVQTATTCGKWMFFPAPDDLPRTWRLIAEATAAGKLGPTSKVATHDPAAPKPERVICVYTYDFTDERDVRRVLDELVELGLCSAGSARGIFYKCDAWTYLDLKSDNQYKIKASLYSSKEMLNSEAASTGKSAGPMARFKKPNGTIDAFLTKR</sequence>
<dbReference type="SUPFAM" id="SSF55418">
    <property type="entry name" value="eIF4e-like"/>
    <property type="match status" value="1"/>
</dbReference>
<reference evidence="2 3" key="1">
    <citation type="submission" date="2021-11" db="EMBL/GenBank/DDBJ databases">
        <title>Black yeast isolated from Biological Soil Crust.</title>
        <authorList>
            <person name="Kurbessoian T."/>
        </authorList>
    </citation>
    <scope>NUCLEOTIDE SEQUENCE [LARGE SCALE GENOMIC DNA]</scope>
    <source>
        <strain evidence="2 3">CCFEE 5522</strain>
    </source>
</reference>
<comment type="caution">
    <text evidence="2">The sequence shown here is derived from an EMBL/GenBank/DDBJ whole genome shotgun (WGS) entry which is preliminary data.</text>
</comment>
<dbReference type="EMBL" id="JAVFHQ010000090">
    <property type="protein sequence ID" value="KAK4539572.1"/>
    <property type="molecule type" value="Genomic_DNA"/>
</dbReference>
<dbReference type="Gene3D" id="3.30.760.10">
    <property type="entry name" value="RNA Cap, Translation Initiation Factor Eif4e"/>
    <property type="match status" value="1"/>
</dbReference>
<protein>
    <recommendedName>
        <fullName evidence="4">DUF1917-domain-containing protein</fullName>
    </recommendedName>
</protein>
<proteinExistence type="inferred from homology"/>
<accession>A0AAV9J3T0</accession>
<comment type="similarity">
    <text evidence="1">Belongs to the UPF0696 family.</text>
</comment>
<gene>
    <name evidence="2" type="ORF">LTR36_010849</name>
</gene>
<dbReference type="InterPro" id="IPR015034">
    <property type="entry name" value="Bles03"/>
</dbReference>
<dbReference type="PANTHER" id="PTHR31977">
    <property type="entry name" value="UPF0696 PROTEIN C11ORF68"/>
    <property type="match status" value="1"/>
</dbReference>
<organism evidence="2 3">
    <name type="scientific">Oleoguttula mirabilis</name>
    <dbReference type="NCBI Taxonomy" id="1507867"/>
    <lineage>
        <taxon>Eukaryota</taxon>
        <taxon>Fungi</taxon>
        <taxon>Dikarya</taxon>
        <taxon>Ascomycota</taxon>
        <taxon>Pezizomycotina</taxon>
        <taxon>Dothideomycetes</taxon>
        <taxon>Dothideomycetidae</taxon>
        <taxon>Mycosphaerellales</taxon>
        <taxon>Teratosphaeriaceae</taxon>
        <taxon>Oleoguttula</taxon>
    </lineage>
</organism>
<dbReference type="InterPro" id="IPR023398">
    <property type="entry name" value="TIF_eIF4e-like"/>
</dbReference>
<dbReference type="Proteomes" id="UP001324427">
    <property type="component" value="Unassembled WGS sequence"/>
</dbReference>
<dbReference type="PANTHER" id="PTHR31977:SF1">
    <property type="entry name" value="UPF0696 PROTEIN C11ORF68"/>
    <property type="match status" value="1"/>
</dbReference>
<evidence type="ECO:0000313" key="2">
    <source>
        <dbReference type="EMBL" id="KAK4539572.1"/>
    </source>
</evidence>
<evidence type="ECO:0008006" key="4">
    <source>
        <dbReference type="Google" id="ProtNLM"/>
    </source>
</evidence>
<evidence type="ECO:0000313" key="3">
    <source>
        <dbReference type="Proteomes" id="UP001324427"/>
    </source>
</evidence>
<dbReference type="AlphaFoldDB" id="A0AAV9J3T0"/>
<name>A0AAV9J3T0_9PEZI</name>